<feature type="chain" id="PRO_5015516732" evidence="5">
    <location>
        <begin position="26"/>
        <end position="197"/>
    </location>
</feature>
<evidence type="ECO:0000313" key="7">
    <source>
        <dbReference type="Proteomes" id="UP000237381"/>
    </source>
</evidence>
<protein>
    <submittedName>
        <fullName evidence="6">TonB family protein</fullName>
    </submittedName>
</protein>
<evidence type="ECO:0000256" key="5">
    <source>
        <dbReference type="SAM" id="SignalP"/>
    </source>
</evidence>
<evidence type="ECO:0000256" key="2">
    <source>
        <dbReference type="ARBA" id="ARBA00022692"/>
    </source>
</evidence>
<evidence type="ECO:0000256" key="1">
    <source>
        <dbReference type="ARBA" id="ARBA00004167"/>
    </source>
</evidence>
<feature type="signal peptide" evidence="5">
    <location>
        <begin position="1"/>
        <end position="25"/>
    </location>
</feature>
<proteinExistence type="predicted"/>
<dbReference type="GO" id="GO:0016020">
    <property type="term" value="C:membrane"/>
    <property type="evidence" value="ECO:0007669"/>
    <property type="project" value="UniProtKB-SubCell"/>
</dbReference>
<dbReference type="Pfam" id="PF13103">
    <property type="entry name" value="TonB_2"/>
    <property type="match status" value="1"/>
</dbReference>
<sequence>MKKNHRLLIVFPFLFALMFTLGGCASDDPTSAGPHVRPTPEQVMSRCLNAVATPGFAPPTESTLSSWQWRRYVNCKLGGNMLSNPKKVPLDTEAVVSIRFASDGSVVSVKLLHSSGNDEYDEDVQRAIDAASPLPPAPLALHLTRIDMRFHPVRVNPLILQGGMPAIGGTNAGAGLSDETHWRVKNCNTAHGVSECD</sequence>
<name>A0A2S4MM68_9BURK</name>
<dbReference type="AlphaFoldDB" id="A0A2S4MM68"/>
<keyword evidence="2" id="KW-0812">Transmembrane</keyword>
<dbReference type="EMBL" id="PQGA01000001">
    <property type="protein sequence ID" value="POR55735.1"/>
    <property type="molecule type" value="Genomic_DNA"/>
</dbReference>
<organism evidence="6 7">
    <name type="scientific">Paraburkholderia eburnea</name>
    <dbReference type="NCBI Taxonomy" id="1189126"/>
    <lineage>
        <taxon>Bacteria</taxon>
        <taxon>Pseudomonadati</taxon>
        <taxon>Pseudomonadota</taxon>
        <taxon>Betaproteobacteria</taxon>
        <taxon>Burkholderiales</taxon>
        <taxon>Burkholderiaceae</taxon>
        <taxon>Paraburkholderia</taxon>
    </lineage>
</organism>
<keyword evidence="5" id="KW-0732">Signal</keyword>
<evidence type="ECO:0000256" key="3">
    <source>
        <dbReference type="ARBA" id="ARBA00022989"/>
    </source>
</evidence>
<accession>A0A2S4MM68</accession>
<dbReference type="SUPFAM" id="SSF74653">
    <property type="entry name" value="TolA/TonB C-terminal domain"/>
    <property type="match status" value="1"/>
</dbReference>
<dbReference type="OrthoDB" id="9091728at2"/>
<evidence type="ECO:0000313" key="6">
    <source>
        <dbReference type="EMBL" id="POR55735.1"/>
    </source>
</evidence>
<keyword evidence="4" id="KW-0472">Membrane</keyword>
<dbReference type="NCBIfam" id="TIGR01352">
    <property type="entry name" value="tonB_Cterm"/>
    <property type="match status" value="1"/>
</dbReference>
<dbReference type="RefSeq" id="WP_103701553.1">
    <property type="nucleotide sequence ID" value="NZ_PQGA01000001.1"/>
</dbReference>
<dbReference type="PROSITE" id="PS51257">
    <property type="entry name" value="PROKAR_LIPOPROTEIN"/>
    <property type="match status" value="1"/>
</dbReference>
<dbReference type="InterPro" id="IPR006260">
    <property type="entry name" value="TonB/TolA_C"/>
</dbReference>
<keyword evidence="7" id="KW-1185">Reference proteome</keyword>
<gene>
    <name evidence="6" type="ORF">B0G62_101129</name>
</gene>
<dbReference type="Proteomes" id="UP000237381">
    <property type="component" value="Unassembled WGS sequence"/>
</dbReference>
<reference evidence="6 7" key="1">
    <citation type="submission" date="2018-01" db="EMBL/GenBank/DDBJ databases">
        <title>Genomic Encyclopedia of Type Strains, Phase III (KMG-III): the genomes of soil and plant-associated and newly described type strains.</title>
        <authorList>
            <person name="Whitman W."/>
        </authorList>
    </citation>
    <scope>NUCLEOTIDE SEQUENCE [LARGE SCALE GENOMIC DNA]</scope>
    <source>
        <strain evidence="6 7">JCM 18070</strain>
    </source>
</reference>
<dbReference type="Gene3D" id="3.30.1150.10">
    <property type="match status" value="1"/>
</dbReference>
<keyword evidence="3" id="KW-1133">Transmembrane helix</keyword>
<comment type="subcellular location">
    <subcellularLocation>
        <location evidence="1">Membrane</location>
        <topology evidence="1">Single-pass membrane protein</topology>
    </subcellularLocation>
</comment>
<evidence type="ECO:0000256" key="4">
    <source>
        <dbReference type="ARBA" id="ARBA00023136"/>
    </source>
</evidence>
<comment type="caution">
    <text evidence="6">The sequence shown here is derived from an EMBL/GenBank/DDBJ whole genome shotgun (WGS) entry which is preliminary data.</text>
</comment>